<dbReference type="PROSITE" id="PS00059">
    <property type="entry name" value="ADH_ZINC"/>
    <property type="match status" value="1"/>
</dbReference>
<keyword evidence="5 9" id="KW-0479">Metal-binding</keyword>
<proteinExistence type="inferred from homology"/>
<dbReference type="GO" id="GO:0004022">
    <property type="term" value="F:alcohol dehydrogenase (NAD+) activity"/>
    <property type="evidence" value="ECO:0007669"/>
    <property type="project" value="UniProtKB-EC"/>
</dbReference>
<dbReference type="Gene3D" id="3.40.50.720">
    <property type="entry name" value="NAD(P)-binding Rossmann-like Domain"/>
    <property type="match status" value="1"/>
</dbReference>
<keyword evidence="12" id="KW-1185">Reference proteome</keyword>
<dbReference type="Pfam" id="PF08240">
    <property type="entry name" value="ADH_N"/>
    <property type="match status" value="1"/>
</dbReference>
<evidence type="ECO:0000256" key="8">
    <source>
        <dbReference type="ARBA" id="ARBA00023027"/>
    </source>
</evidence>
<name>A0A167M6T3_CORFA</name>
<evidence type="ECO:0000256" key="2">
    <source>
        <dbReference type="ARBA" id="ARBA00005179"/>
    </source>
</evidence>
<gene>
    <name evidence="11" type="ORF">ISF_08489</name>
</gene>
<dbReference type="InterPro" id="IPR020843">
    <property type="entry name" value="ER"/>
</dbReference>
<dbReference type="CDD" id="cd08297">
    <property type="entry name" value="CAD3"/>
    <property type="match status" value="1"/>
</dbReference>
<accession>A0A167M6T3</accession>
<comment type="pathway">
    <text evidence="2">Secondary metabolite biosynthesis.</text>
</comment>
<evidence type="ECO:0000313" key="12">
    <source>
        <dbReference type="Proteomes" id="UP000076744"/>
    </source>
</evidence>
<dbReference type="GO" id="GO:0008270">
    <property type="term" value="F:zinc ion binding"/>
    <property type="evidence" value="ECO:0007669"/>
    <property type="project" value="InterPro"/>
</dbReference>
<evidence type="ECO:0000256" key="5">
    <source>
        <dbReference type="ARBA" id="ARBA00022723"/>
    </source>
</evidence>
<dbReference type="SUPFAM" id="SSF50129">
    <property type="entry name" value="GroES-like"/>
    <property type="match status" value="1"/>
</dbReference>
<protein>
    <recommendedName>
        <fullName evidence="4">alcohol dehydrogenase</fullName>
        <ecNumber evidence="4">1.1.1.1</ecNumber>
    </recommendedName>
</protein>
<dbReference type="InterPro" id="IPR011032">
    <property type="entry name" value="GroES-like_sf"/>
</dbReference>
<comment type="caution">
    <text evidence="11">The sequence shown here is derived from an EMBL/GenBank/DDBJ whole genome shotgun (WGS) entry which is preliminary data.</text>
</comment>
<reference evidence="11 12" key="1">
    <citation type="journal article" date="2016" name="Genome Biol. Evol.">
        <title>Divergent and convergent evolution of fungal pathogenicity.</title>
        <authorList>
            <person name="Shang Y."/>
            <person name="Xiao G."/>
            <person name="Zheng P."/>
            <person name="Cen K."/>
            <person name="Zhan S."/>
            <person name="Wang C."/>
        </authorList>
    </citation>
    <scope>NUCLEOTIDE SEQUENCE [LARGE SCALE GENOMIC DNA]</scope>
    <source>
        <strain evidence="11 12">ARSEF 2679</strain>
    </source>
</reference>
<dbReference type="InterPro" id="IPR002328">
    <property type="entry name" value="ADH_Zn_CS"/>
</dbReference>
<dbReference type="PANTHER" id="PTHR42940:SF3">
    <property type="entry name" value="ALCOHOL DEHYDROGENASE 1-RELATED"/>
    <property type="match status" value="1"/>
</dbReference>
<dbReference type="Pfam" id="PF00107">
    <property type="entry name" value="ADH_zinc_N"/>
    <property type="match status" value="1"/>
</dbReference>
<evidence type="ECO:0000313" key="11">
    <source>
        <dbReference type="EMBL" id="OAA54009.1"/>
    </source>
</evidence>
<organism evidence="11 12">
    <name type="scientific">Cordyceps fumosorosea (strain ARSEF 2679)</name>
    <name type="common">Isaria fumosorosea</name>
    <dbReference type="NCBI Taxonomy" id="1081104"/>
    <lineage>
        <taxon>Eukaryota</taxon>
        <taxon>Fungi</taxon>
        <taxon>Dikarya</taxon>
        <taxon>Ascomycota</taxon>
        <taxon>Pezizomycotina</taxon>
        <taxon>Sordariomycetes</taxon>
        <taxon>Hypocreomycetidae</taxon>
        <taxon>Hypocreales</taxon>
        <taxon>Cordycipitaceae</taxon>
        <taxon>Cordyceps</taxon>
    </lineage>
</organism>
<dbReference type="Gene3D" id="3.90.180.10">
    <property type="entry name" value="Medium-chain alcohol dehydrogenases, catalytic domain"/>
    <property type="match status" value="1"/>
</dbReference>
<comment type="cofactor">
    <cofactor evidence="1 9">
        <name>Zn(2+)</name>
        <dbReference type="ChEBI" id="CHEBI:29105"/>
    </cofactor>
</comment>
<dbReference type="RefSeq" id="XP_018700692.1">
    <property type="nucleotide sequence ID" value="XM_018852092.1"/>
</dbReference>
<dbReference type="EC" id="1.1.1.1" evidence="4"/>
<dbReference type="Proteomes" id="UP000076744">
    <property type="component" value="Unassembled WGS sequence"/>
</dbReference>
<dbReference type="InterPro" id="IPR013149">
    <property type="entry name" value="ADH-like_C"/>
</dbReference>
<evidence type="ECO:0000256" key="6">
    <source>
        <dbReference type="ARBA" id="ARBA00022833"/>
    </source>
</evidence>
<dbReference type="GO" id="GO:0005737">
    <property type="term" value="C:cytoplasm"/>
    <property type="evidence" value="ECO:0007669"/>
    <property type="project" value="TreeGrafter"/>
</dbReference>
<dbReference type="OrthoDB" id="1879366at2759"/>
<evidence type="ECO:0000256" key="4">
    <source>
        <dbReference type="ARBA" id="ARBA00013190"/>
    </source>
</evidence>
<dbReference type="InterPro" id="IPR013154">
    <property type="entry name" value="ADH-like_N"/>
</dbReference>
<evidence type="ECO:0000256" key="1">
    <source>
        <dbReference type="ARBA" id="ARBA00001947"/>
    </source>
</evidence>
<dbReference type="SMR" id="A0A167M6T3"/>
<dbReference type="FunFam" id="3.40.50.720:FF:000039">
    <property type="entry name" value="Alcohol dehydrogenase AdhP"/>
    <property type="match status" value="1"/>
</dbReference>
<comment type="similarity">
    <text evidence="3 9">Belongs to the zinc-containing alcohol dehydrogenase family.</text>
</comment>
<dbReference type="STRING" id="1081104.A0A167M6T3"/>
<sequence length="368" mass="38418">MPSESSTDAANMAEIPTEQMAQVVEAIGGPLVYKKIPVPKPGPDEVLVHILYSGVCHTDLHAMLGDWPIPPALPLVGGHEGAGVVVALGDLVTSLSVGDPVGVQWLHSSCLACEHCLAGDEPLCARGPDLSGYTVSGSFQQYCLAKASHAARIPSGCREDMDAVAPVLCAGVTVYKALKESGARPGHWVVVAGAGGGLGALACQYARAMGLRVVGIDTGADKEKMVRGMGAEFVDFAAAGGEEGLVARVKKLTPGGLGAHAALVLAAREEPFRQATQYVRARGVVVCVGLPPDNAQFAAPVFDTVTRMIQIRGSYVGNRLDTAEALEFYSRGLIEVPFKTVGLSELQSVYDLLKAGKVTGRYVLDTSR</sequence>
<evidence type="ECO:0000256" key="3">
    <source>
        <dbReference type="ARBA" id="ARBA00008072"/>
    </source>
</evidence>
<dbReference type="GeneID" id="30024781"/>
<evidence type="ECO:0000256" key="7">
    <source>
        <dbReference type="ARBA" id="ARBA00023002"/>
    </source>
</evidence>
<dbReference type="AlphaFoldDB" id="A0A167M6T3"/>
<feature type="domain" description="Enoyl reductase (ER)" evidence="10">
    <location>
        <begin position="28"/>
        <end position="364"/>
    </location>
</feature>
<dbReference type="EMBL" id="AZHB01000031">
    <property type="protein sequence ID" value="OAA54009.1"/>
    <property type="molecule type" value="Genomic_DNA"/>
</dbReference>
<dbReference type="SUPFAM" id="SSF51735">
    <property type="entry name" value="NAD(P)-binding Rossmann-fold domains"/>
    <property type="match status" value="1"/>
</dbReference>
<evidence type="ECO:0000256" key="9">
    <source>
        <dbReference type="RuleBase" id="RU361277"/>
    </source>
</evidence>
<keyword evidence="6 9" id="KW-0862">Zinc</keyword>
<evidence type="ECO:0000259" key="10">
    <source>
        <dbReference type="SMART" id="SM00829"/>
    </source>
</evidence>
<keyword evidence="7" id="KW-0560">Oxidoreductase</keyword>
<dbReference type="SMART" id="SM00829">
    <property type="entry name" value="PKS_ER"/>
    <property type="match status" value="1"/>
</dbReference>
<dbReference type="InterPro" id="IPR036291">
    <property type="entry name" value="NAD(P)-bd_dom_sf"/>
</dbReference>
<dbReference type="PANTHER" id="PTHR42940">
    <property type="entry name" value="ALCOHOL DEHYDROGENASE 1-RELATED"/>
    <property type="match status" value="1"/>
</dbReference>
<keyword evidence="8" id="KW-0520">NAD</keyword>